<dbReference type="EMBL" id="CATQJL010000316">
    <property type="protein sequence ID" value="CAJ0607004.1"/>
    <property type="molecule type" value="Genomic_DNA"/>
</dbReference>
<evidence type="ECO:0000256" key="1">
    <source>
        <dbReference type="ARBA" id="ARBA00006485"/>
    </source>
</evidence>
<dbReference type="PANTHER" id="PTHR24056">
    <property type="entry name" value="CELL DIVISION PROTEIN KINASE"/>
    <property type="match status" value="1"/>
</dbReference>
<keyword evidence="3" id="KW-0723">Serine/threonine-protein kinase</keyword>
<comment type="catalytic activity">
    <reaction evidence="8">
        <text>L-threonyl-[protein] + ATP = O-phospho-L-threonyl-[protein] + ADP + H(+)</text>
        <dbReference type="Rhea" id="RHEA:46608"/>
        <dbReference type="Rhea" id="RHEA-COMP:11060"/>
        <dbReference type="Rhea" id="RHEA-COMP:11605"/>
        <dbReference type="ChEBI" id="CHEBI:15378"/>
        <dbReference type="ChEBI" id="CHEBI:30013"/>
        <dbReference type="ChEBI" id="CHEBI:30616"/>
        <dbReference type="ChEBI" id="CHEBI:61977"/>
        <dbReference type="ChEBI" id="CHEBI:456216"/>
        <dbReference type="EC" id="2.7.11.22"/>
    </reaction>
</comment>
<dbReference type="InterPro" id="IPR045267">
    <property type="entry name" value="CDK11/PITSLRE_STKc"/>
</dbReference>
<dbReference type="GO" id="GO:0007346">
    <property type="term" value="P:regulation of mitotic cell cycle"/>
    <property type="evidence" value="ECO:0007669"/>
    <property type="project" value="TreeGrafter"/>
</dbReference>
<proteinExistence type="inferred from homology"/>
<dbReference type="Gene3D" id="1.10.510.10">
    <property type="entry name" value="Transferase(Phosphotransferase) domain 1"/>
    <property type="match status" value="1"/>
</dbReference>
<feature type="compositionally biased region" description="Basic and acidic residues" evidence="10">
    <location>
        <begin position="272"/>
        <end position="283"/>
    </location>
</feature>
<dbReference type="GO" id="GO:0005634">
    <property type="term" value="C:nucleus"/>
    <property type="evidence" value="ECO:0007669"/>
    <property type="project" value="TreeGrafter"/>
</dbReference>
<keyword evidence="13" id="KW-1185">Reference proteome</keyword>
<gene>
    <name evidence="12" type="ORF">CYNAS_LOCUS18987</name>
</gene>
<dbReference type="PROSITE" id="PS50011">
    <property type="entry name" value="PROTEIN_KINASE_DOM"/>
    <property type="match status" value="1"/>
</dbReference>
<evidence type="ECO:0000256" key="5">
    <source>
        <dbReference type="ARBA" id="ARBA00022741"/>
    </source>
</evidence>
<keyword evidence="7" id="KW-0067">ATP-binding</keyword>
<name>A0AA36HB75_CYLNA</name>
<evidence type="ECO:0000256" key="4">
    <source>
        <dbReference type="ARBA" id="ARBA00022679"/>
    </source>
</evidence>
<dbReference type="GO" id="GO:0005524">
    <property type="term" value="F:ATP binding"/>
    <property type="evidence" value="ECO:0007669"/>
    <property type="project" value="UniProtKB-KW"/>
</dbReference>
<dbReference type="SUPFAM" id="SSF56112">
    <property type="entry name" value="Protein kinase-like (PK-like)"/>
    <property type="match status" value="1"/>
</dbReference>
<dbReference type="InterPro" id="IPR011009">
    <property type="entry name" value="Kinase-like_dom_sf"/>
</dbReference>
<evidence type="ECO:0000256" key="10">
    <source>
        <dbReference type="SAM" id="MobiDB-lite"/>
    </source>
</evidence>
<dbReference type="GO" id="GO:0004693">
    <property type="term" value="F:cyclin-dependent protein serine/threonine kinase activity"/>
    <property type="evidence" value="ECO:0007669"/>
    <property type="project" value="UniProtKB-EC"/>
</dbReference>
<dbReference type="PANTHER" id="PTHR24056:SF107">
    <property type="entry name" value="CYCLIN-DEPENDENT KINASE 11A-RELATED"/>
    <property type="match status" value="1"/>
</dbReference>
<dbReference type="FunFam" id="1.10.510.10:FF:000533">
    <property type="entry name" value="cyclin-dependent kinase 10"/>
    <property type="match status" value="1"/>
</dbReference>
<dbReference type="FunFam" id="3.30.200.20:FF:000054">
    <property type="entry name" value="Cyclin-dependent kinase 11B"/>
    <property type="match status" value="1"/>
</dbReference>
<comment type="similarity">
    <text evidence="1">Belongs to the protein kinase superfamily. CMGC Ser/Thr protein kinase family. CDC2/CDKX subfamily.</text>
</comment>
<feature type="compositionally biased region" description="Basic and acidic residues" evidence="10">
    <location>
        <begin position="136"/>
        <end position="149"/>
    </location>
</feature>
<dbReference type="CDD" id="cd07843">
    <property type="entry name" value="STKc_CDC2L1"/>
    <property type="match status" value="1"/>
</dbReference>
<feature type="compositionally biased region" description="Basic and acidic residues" evidence="10">
    <location>
        <begin position="72"/>
        <end position="82"/>
    </location>
</feature>
<organism evidence="12 13">
    <name type="scientific">Cylicocyclus nassatus</name>
    <name type="common">Nematode worm</name>
    <dbReference type="NCBI Taxonomy" id="53992"/>
    <lineage>
        <taxon>Eukaryota</taxon>
        <taxon>Metazoa</taxon>
        <taxon>Ecdysozoa</taxon>
        <taxon>Nematoda</taxon>
        <taxon>Chromadorea</taxon>
        <taxon>Rhabditida</taxon>
        <taxon>Rhabditina</taxon>
        <taxon>Rhabditomorpha</taxon>
        <taxon>Strongyloidea</taxon>
        <taxon>Strongylidae</taxon>
        <taxon>Cylicocyclus</taxon>
    </lineage>
</organism>
<keyword evidence="4" id="KW-0808">Transferase</keyword>
<feature type="region of interest" description="Disordered" evidence="10">
    <location>
        <begin position="1"/>
        <end position="323"/>
    </location>
</feature>
<feature type="compositionally biased region" description="Basic and acidic residues" evidence="10">
    <location>
        <begin position="40"/>
        <end position="66"/>
    </location>
</feature>
<evidence type="ECO:0000259" key="11">
    <source>
        <dbReference type="PROSITE" id="PS50011"/>
    </source>
</evidence>
<feature type="compositionally biased region" description="Basic and acidic residues" evidence="10">
    <location>
        <begin position="174"/>
        <end position="213"/>
    </location>
</feature>
<comment type="caution">
    <text evidence="12">The sequence shown here is derived from an EMBL/GenBank/DDBJ whole genome shotgun (WGS) entry which is preliminary data.</text>
</comment>
<dbReference type="InterPro" id="IPR000719">
    <property type="entry name" value="Prot_kinase_dom"/>
</dbReference>
<dbReference type="AlphaFoldDB" id="A0AA36HB75"/>
<accession>A0AA36HB75</accession>
<dbReference type="EC" id="2.7.11.22" evidence="2"/>
<evidence type="ECO:0000256" key="3">
    <source>
        <dbReference type="ARBA" id="ARBA00022527"/>
    </source>
</evidence>
<dbReference type="Proteomes" id="UP001176961">
    <property type="component" value="Unassembled WGS sequence"/>
</dbReference>
<dbReference type="GO" id="GO:0040019">
    <property type="term" value="P:positive regulation of embryonic development"/>
    <property type="evidence" value="ECO:0007669"/>
    <property type="project" value="UniProtKB-ARBA"/>
</dbReference>
<comment type="catalytic activity">
    <reaction evidence="9">
        <text>L-seryl-[protein] + ATP = O-phospho-L-seryl-[protein] + ADP + H(+)</text>
        <dbReference type="Rhea" id="RHEA:17989"/>
        <dbReference type="Rhea" id="RHEA-COMP:9863"/>
        <dbReference type="Rhea" id="RHEA-COMP:11604"/>
        <dbReference type="ChEBI" id="CHEBI:15378"/>
        <dbReference type="ChEBI" id="CHEBI:29999"/>
        <dbReference type="ChEBI" id="CHEBI:30616"/>
        <dbReference type="ChEBI" id="CHEBI:83421"/>
        <dbReference type="ChEBI" id="CHEBI:456216"/>
        <dbReference type="EC" id="2.7.11.22"/>
    </reaction>
</comment>
<dbReference type="SMART" id="SM00220">
    <property type="entry name" value="S_TKc"/>
    <property type="match status" value="1"/>
</dbReference>
<dbReference type="PROSITE" id="PS00108">
    <property type="entry name" value="PROTEIN_KINASE_ST"/>
    <property type="match status" value="1"/>
</dbReference>
<evidence type="ECO:0000256" key="6">
    <source>
        <dbReference type="ARBA" id="ARBA00022777"/>
    </source>
</evidence>
<dbReference type="InterPro" id="IPR008271">
    <property type="entry name" value="Ser/Thr_kinase_AS"/>
</dbReference>
<evidence type="ECO:0000313" key="12">
    <source>
        <dbReference type="EMBL" id="CAJ0607004.1"/>
    </source>
</evidence>
<feature type="compositionally biased region" description="Basic and acidic residues" evidence="10">
    <location>
        <begin position="94"/>
        <end position="129"/>
    </location>
</feature>
<feature type="domain" description="Protein kinase" evidence="11">
    <location>
        <begin position="391"/>
        <end position="681"/>
    </location>
</feature>
<feature type="compositionally biased region" description="Low complexity" evidence="10">
    <location>
        <begin position="22"/>
        <end position="39"/>
    </location>
</feature>
<keyword evidence="6" id="KW-0418">Kinase</keyword>
<evidence type="ECO:0000256" key="9">
    <source>
        <dbReference type="ARBA" id="ARBA00048367"/>
    </source>
</evidence>
<reference evidence="12" key="1">
    <citation type="submission" date="2023-07" db="EMBL/GenBank/DDBJ databases">
        <authorList>
            <consortium name="CYATHOMIX"/>
        </authorList>
    </citation>
    <scope>NUCLEOTIDE SEQUENCE</scope>
    <source>
        <strain evidence="12">N/A</strain>
    </source>
</reference>
<evidence type="ECO:0000256" key="7">
    <source>
        <dbReference type="ARBA" id="ARBA00022840"/>
    </source>
</evidence>
<keyword evidence="5" id="KW-0547">Nucleotide-binding</keyword>
<dbReference type="GO" id="GO:0005737">
    <property type="term" value="C:cytoplasm"/>
    <property type="evidence" value="ECO:0007669"/>
    <property type="project" value="UniProtKB-ARBA"/>
</dbReference>
<sequence length="752" mass="87109">MSNYGSPDDGELTDDSHGQLESSAHSQRSSSNSPTAASTAHEERKKIELTKMDIERFADLGEEDRLRRRLLEKREREARHSDDEEMFTIQPKKPRSDKAERSDKSEKSEKPREKHRDRERRDREREDYVKTNFSASDRRERDKDRERKEEKHKKKHEDSWNKSAPRVVSKHHRDKGEKSDKRVKPEESERPRKEHQIVKKEPSRTPSPDERLIVTKKRERHVSVEVKKKEKDYEKEPKKPDPIPTSIEPEPQPQPPITVTVTKTETVETETENEKTLIEDREITSFILDSPAGPQKYSKFDSSPEMGEPGDFDQTPEQSDVDYSEGEMLLEPEEPEFDPSTATWESLTEEQKLLLSPDTKKRLEDDYQTRLIAQLPVYYASFMGCRNVAEFDCVNRVEEGTFGVVYRAKNKRTDEIVALKRLKIEKEREGFPITALREINMLLKAGKHENIVNVKEILIGSNADKIYLAMEFVEHDMKNLMDTMHKRGKRFSFGEQKTLMRQLLSGLKHLHDNWILHRDLKTSNLLFSHKGILKIADFGLAREYGDPLRPYTAVVVTLWYRAPELLLGQKLYSTPIDLWSVGCIMGEFVLLKPLFPGNGELDEINKIFMELGTPSDSIWEGYSELPGPKLMKLANHPYNQLRKKFPASLMNESGFKLLNRFLTYDPARRITADEALADRWFSEDPKPTPPEMFPTFPAKSEQHRAPPPSAAMAKKKAEIINPERAKLLADLKVRPDQVTSGSFSLKFDKTRF</sequence>
<evidence type="ECO:0000313" key="13">
    <source>
        <dbReference type="Proteomes" id="UP001176961"/>
    </source>
</evidence>
<evidence type="ECO:0000256" key="8">
    <source>
        <dbReference type="ARBA" id="ARBA00047811"/>
    </source>
</evidence>
<dbReference type="InterPro" id="IPR050108">
    <property type="entry name" value="CDK"/>
</dbReference>
<feature type="compositionally biased region" description="Basic and acidic residues" evidence="10">
    <location>
        <begin position="221"/>
        <end position="241"/>
    </location>
</feature>
<dbReference type="Gene3D" id="3.30.200.20">
    <property type="entry name" value="Phosphorylase Kinase, domain 1"/>
    <property type="match status" value="1"/>
</dbReference>
<protein>
    <recommendedName>
        <fullName evidence="2">cyclin-dependent kinase</fullName>
        <ecNumber evidence="2">2.7.11.22</ecNumber>
    </recommendedName>
</protein>
<evidence type="ECO:0000256" key="2">
    <source>
        <dbReference type="ARBA" id="ARBA00012425"/>
    </source>
</evidence>
<dbReference type="Pfam" id="PF00069">
    <property type="entry name" value="Pkinase"/>
    <property type="match status" value="1"/>
</dbReference>